<keyword evidence="3" id="KW-1185">Reference proteome</keyword>
<name>K0TLY1_THAOC</name>
<dbReference type="EMBL" id="AGNL01002776">
    <property type="protein sequence ID" value="EJK75696.1"/>
    <property type="molecule type" value="Genomic_DNA"/>
</dbReference>
<evidence type="ECO:0000256" key="1">
    <source>
        <dbReference type="SAM" id="MobiDB-lite"/>
    </source>
</evidence>
<reference evidence="2 3" key="1">
    <citation type="journal article" date="2012" name="Genome Biol.">
        <title>Genome and low-iron response of an oceanic diatom adapted to chronic iron limitation.</title>
        <authorList>
            <person name="Lommer M."/>
            <person name="Specht M."/>
            <person name="Roy A.S."/>
            <person name="Kraemer L."/>
            <person name="Andreson R."/>
            <person name="Gutowska M.A."/>
            <person name="Wolf J."/>
            <person name="Bergner S.V."/>
            <person name="Schilhabel M.B."/>
            <person name="Klostermeier U.C."/>
            <person name="Beiko R.G."/>
            <person name="Rosenstiel P."/>
            <person name="Hippler M."/>
            <person name="Laroche J."/>
        </authorList>
    </citation>
    <scope>NUCLEOTIDE SEQUENCE [LARGE SCALE GENOMIC DNA]</scope>
    <source>
        <strain evidence="2 3">CCMP1005</strain>
    </source>
</reference>
<comment type="caution">
    <text evidence="2">The sequence shown here is derived from an EMBL/GenBank/DDBJ whole genome shotgun (WGS) entry which is preliminary data.</text>
</comment>
<dbReference type="Proteomes" id="UP000266841">
    <property type="component" value="Unassembled WGS sequence"/>
</dbReference>
<dbReference type="AlphaFoldDB" id="K0TLY1"/>
<proteinExistence type="predicted"/>
<protein>
    <submittedName>
        <fullName evidence="2">Uncharacterized protein</fullName>
    </submittedName>
</protein>
<accession>K0TLY1</accession>
<organism evidence="2 3">
    <name type="scientific">Thalassiosira oceanica</name>
    <name type="common">Marine diatom</name>
    <dbReference type="NCBI Taxonomy" id="159749"/>
    <lineage>
        <taxon>Eukaryota</taxon>
        <taxon>Sar</taxon>
        <taxon>Stramenopiles</taxon>
        <taxon>Ochrophyta</taxon>
        <taxon>Bacillariophyta</taxon>
        <taxon>Coscinodiscophyceae</taxon>
        <taxon>Thalassiosirophycidae</taxon>
        <taxon>Thalassiosirales</taxon>
        <taxon>Thalassiosiraceae</taxon>
        <taxon>Thalassiosira</taxon>
    </lineage>
</organism>
<evidence type="ECO:0000313" key="2">
    <source>
        <dbReference type="EMBL" id="EJK75696.1"/>
    </source>
</evidence>
<evidence type="ECO:0000313" key="3">
    <source>
        <dbReference type="Proteomes" id="UP000266841"/>
    </source>
</evidence>
<sequence length="146" mass="15405">MGNKSSAPRRPSEEDGGPHGPRSSPPWGGLGIGPPGTANSAGVGVGAQNTQRQHSAPARGENVTPSDAVTASEHGRAAPEGLNSTGAEVPEARGLVSNYPVITVFYRVITLYLPFELHEEGNGAFWQHYYPKLPLPEVTAGTYRVY</sequence>
<feature type="region of interest" description="Disordered" evidence="1">
    <location>
        <begin position="1"/>
        <end position="92"/>
    </location>
</feature>
<gene>
    <name evidence="2" type="ORF">THAOC_02576</name>
</gene>